<proteinExistence type="predicted"/>
<reference evidence="2" key="1">
    <citation type="submission" date="2023-10" db="EMBL/GenBank/DDBJ databases">
        <authorList>
            <person name="Domelevo Entfellner J.-B."/>
        </authorList>
    </citation>
    <scope>NUCLEOTIDE SEQUENCE</scope>
</reference>
<organism evidence="2 3">
    <name type="scientific">Sphenostylis stenocarpa</name>
    <dbReference type="NCBI Taxonomy" id="92480"/>
    <lineage>
        <taxon>Eukaryota</taxon>
        <taxon>Viridiplantae</taxon>
        <taxon>Streptophyta</taxon>
        <taxon>Embryophyta</taxon>
        <taxon>Tracheophyta</taxon>
        <taxon>Spermatophyta</taxon>
        <taxon>Magnoliopsida</taxon>
        <taxon>eudicotyledons</taxon>
        <taxon>Gunneridae</taxon>
        <taxon>Pentapetalae</taxon>
        <taxon>rosids</taxon>
        <taxon>fabids</taxon>
        <taxon>Fabales</taxon>
        <taxon>Fabaceae</taxon>
        <taxon>Papilionoideae</taxon>
        <taxon>50 kb inversion clade</taxon>
        <taxon>NPAAA clade</taxon>
        <taxon>indigoferoid/millettioid clade</taxon>
        <taxon>Phaseoleae</taxon>
        <taxon>Sphenostylis</taxon>
    </lineage>
</organism>
<feature type="region of interest" description="Disordered" evidence="1">
    <location>
        <begin position="29"/>
        <end position="52"/>
    </location>
</feature>
<dbReference type="AlphaFoldDB" id="A0AA86SXE2"/>
<dbReference type="EMBL" id="OY731404">
    <property type="protein sequence ID" value="CAJ1969815.1"/>
    <property type="molecule type" value="Genomic_DNA"/>
</dbReference>
<name>A0AA86SXE2_9FABA</name>
<keyword evidence="3" id="KW-1185">Reference proteome</keyword>
<dbReference type="Gramene" id="rna-AYBTSS11_LOCUS22457">
    <property type="protein sequence ID" value="CAJ1969815.1"/>
    <property type="gene ID" value="gene-AYBTSS11_LOCUS22457"/>
</dbReference>
<evidence type="ECO:0000313" key="2">
    <source>
        <dbReference type="EMBL" id="CAJ1969815.1"/>
    </source>
</evidence>
<gene>
    <name evidence="2" type="ORF">AYBTSS11_LOCUS22457</name>
</gene>
<sequence length="108" mass="11669">MRHENYPMSLWIALATKLKAKLSESEGSSASVAAAEHLNTEDGHGGLGQRWGEAKDRAAKNDFIAPIDYLAITLTCKIPRNRLVTPTTCDAPFFATLAPPPLPCLPLP</sequence>
<accession>A0AA86SXE2</accession>
<dbReference type="Proteomes" id="UP001189624">
    <property type="component" value="Chromosome 7"/>
</dbReference>
<evidence type="ECO:0000256" key="1">
    <source>
        <dbReference type="SAM" id="MobiDB-lite"/>
    </source>
</evidence>
<protein>
    <submittedName>
        <fullName evidence="2">Uncharacterized protein</fullName>
    </submittedName>
</protein>
<feature type="non-terminal residue" evidence="2">
    <location>
        <position position="108"/>
    </location>
</feature>
<evidence type="ECO:0000313" key="3">
    <source>
        <dbReference type="Proteomes" id="UP001189624"/>
    </source>
</evidence>